<organism evidence="2 3">
    <name type="scientific">Solanum commersonii</name>
    <name type="common">Commerson's wild potato</name>
    <name type="synonym">Commerson's nightshade</name>
    <dbReference type="NCBI Taxonomy" id="4109"/>
    <lineage>
        <taxon>Eukaryota</taxon>
        <taxon>Viridiplantae</taxon>
        <taxon>Streptophyta</taxon>
        <taxon>Embryophyta</taxon>
        <taxon>Tracheophyta</taxon>
        <taxon>Spermatophyta</taxon>
        <taxon>Magnoliopsida</taxon>
        <taxon>eudicotyledons</taxon>
        <taxon>Gunneridae</taxon>
        <taxon>Pentapetalae</taxon>
        <taxon>asterids</taxon>
        <taxon>lamiids</taxon>
        <taxon>Solanales</taxon>
        <taxon>Solanaceae</taxon>
        <taxon>Solanoideae</taxon>
        <taxon>Solaneae</taxon>
        <taxon>Solanum</taxon>
    </lineage>
</organism>
<dbReference type="Proteomes" id="UP000824120">
    <property type="component" value="Chromosome 12"/>
</dbReference>
<reference evidence="2 3" key="1">
    <citation type="submission" date="2020-09" db="EMBL/GenBank/DDBJ databases">
        <title>De no assembly of potato wild relative species, Solanum commersonii.</title>
        <authorList>
            <person name="Cho K."/>
        </authorList>
    </citation>
    <scope>NUCLEOTIDE SEQUENCE [LARGE SCALE GENOMIC DNA]</scope>
    <source>
        <strain evidence="2">LZ3.2</strain>
        <tissue evidence="2">Leaf</tissue>
    </source>
</reference>
<sequence>MDKEGSQLHQVSSKKRVRLKWDPSKVHTISQGWPLKVSTGPTGKNLGVTTQNVQGKLITQGIGTNIK</sequence>
<evidence type="ECO:0000313" key="2">
    <source>
        <dbReference type="EMBL" id="KAG5571735.1"/>
    </source>
</evidence>
<protein>
    <submittedName>
        <fullName evidence="2">Uncharacterized protein</fullName>
    </submittedName>
</protein>
<evidence type="ECO:0000313" key="3">
    <source>
        <dbReference type="Proteomes" id="UP000824120"/>
    </source>
</evidence>
<feature type="region of interest" description="Disordered" evidence="1">
    <location>
        <begin position="1"/>
        <end position="23"/>
    </location>
</feature>
<name>A0A9J5W8U1_SOLCO</name>
<proteinExistence type="predicted"/>
<keyword evidence="3" id="KW-1185">Reference proteome</keyword>
<dbReference type="EMBL" id="JACXVP010000012">
    <property type="protein sequence ID" value="KAG5571735.1"/>
    <property type="molecule type" value="Genomic_DNA"/>
</dbReference>
<evidence type="ECO:0000256" key="1">
    <source>
        <dbReference type="SAM" id="MobiDB-lite"/>
    </source>
</evidence>
<comment type="caution">
    <text evidence="2">The sequence shown here is derived from an EMBL/GenBank/DDBJ whole genome shotgun (WGS) entry which is preliminary data.</text>
</comment>
<dbReference type="AlphaFoldDB" id="A0A9J5W8U1"/>
<accession>A0A9J5W8U1</accession>
<gene>
    <name evidence="2" type="ORF">H5410_061501</name>
</gene>